<organism evidence="4 5">
    <name type="scientific">Alternaria dauci</name>
    <dbReference type="NCBI Taxonomy" id="48095"/>
    <lineage>
        <taxon>Eukaryota</taxon>
        <taxon>Fungi</taxon>
        <taxon>Dikarya</taxon>
        <taxon>Ascomycota</taxon>
        <taxon>Pezizomycotina</taxon>
        <taxon>Dothideomycetes</taxon>
        <taxon>Pleosporomycetidae</taxon>
        <taxon>Pleosporales</taxon>
        <taxon>Pleosporineae</taxon>
        <taxon>Pleosporaceae</taxon>
        <taxon>Alternaria</taxon>
        <taxon>Alternaria sect. Porri</taxon>
    </lineage>
</organism>
<feature type="domain" description="FAD dependent oxidoreductase" evidence="3">
    <location>
        <begin position="146"/>
        <end position="582"/>
    </location>
</feature>
<keyword evidence="5" id="KW-1185">Reference proteome</keyword>
<gene>
    <name evidence="4" type="ORF">ACET3X_006347</name>
</gene>
<dbReference type="Proteomes" id="UP001578633">
    <property type="component" value="Chromosome 5"/>
</dbReference>
<dbReference type="CDD" id="cd08653">
    <property type="entry name" value="FMT_core_like_3"/>
    <property type="match status" value="1"/>
</dbReference>
<evidence type="ECO:0000259" key="2">
    <source>
        <dbReference type="Pfam" id="PF00551"/>
    </source>
</evidence>
<dbReference type="InterPro" id="IPR006076">
    <property type="entry name" value="FAD-dep_OxRdtase"/>
</dbReference>
<dbReference type="InterPro" id="IPR002376">
    <property type="entry name" value="Formyl_transf_N"/>
</dbReference>
<dbReference type="GeneID" id="96086669"/>
<dbReference type="Pfam" id="PF00551">
    <property type="entry name" value="Formyl_trans_N"/>
    <property type="match status" value="1"/>
</dbReference>
<name>A0ABR3UJB5_9PLEO</name>
<comment type="caution">
    <text evidence="4">The sequence shown here is derived from an EMBL/GenBank/DDBJ whole genome shotgun (WGS) entry which is preliminary data.</text>
</comment>
<dbReference type="InterPro" id="IPR036477">
    <property type="entry name" value="Formyl_transf_N_sf"/>
</dbReference>
<feature type="domain" description="Formyl transferase N-terminal" evidence="2">
    <location>
        <begin position="714"/>
        <end position="829"/>
    </location>
</feature>
<evidence type="ECO:0000313" key="5">
    <source>
        <dbReference type="Proteomes" id="UP001578633"/>
    </source>
</evidence>
<dbReference type="Gene3D" id="3.30.9.10">
    <property type="entry name" value="D-Amino Acid Oxidase, subunit A, domain 2"/>
    <property type="match status" value="1"/>
</dbReference>
<dbReference type="PANTHER" id="PTHR13847:SF289">
    <property type="entry name" value="GLYCINE OXIDASE"/>
    <property type="match status" value="1"/>
</dbReference>
<evidence type="ECO:0008006" key="6">
    <source>
        <dbReference type="Google" id="ProtNLM"/>
    </source>
</evidence>
<accession>A0ABR3UJB5</accession>
<keyword evidence="1" id="KW-0560">Oxidoreductase</keyword>
<dbReference type="InterPro" id="IPR036188">
    <property type="entry name" value="FAD/NAD-bd_sf"/>
</dbReference>
<dbReference type="SUPFAM" id="SSF53328">
    <property type="entry name" value="Formyltransferase"/>
    <property type="match status" value="1"/>
</dbReference>
<dbReference type="Pfam" id="PF01266">
    <property type="entry name" value="DAO"/>
    <property type="match status" value="1"/>
</dbReference>
<dbReference type="PANTHER" id="PTHR13847">
    <property type="entry name" value="SARCOSINE DEHYDROGENASE-RELATED"/>
    <property type="match status" value="1"/>
</dbReference>
<evidence type="ECO:0000259" key="3">
    <source>
        <dbReference type="Pfam" id="PF01266"/>
    </source>
</evidence>
<dbReference type="SUPFAM" id="SSF51905">
    <property type="entry name" value="FAD/NAD(P)-binding domain"/>
    <property type="match status" value="1"/>
</dbReference>
<dbReference type="EMBL" id="JBHGVX010000005">
    <property type="protein sequence ID" value="KAL1796123.1"/>
    <property type="molecule type" value="Genomic_DNA"/>
</dbReference>
<reference evidence="4 5" key="1">
    <citation type="submission" date="2024-09" db="EMBL/GenBank/DDBJ databases">
        <title>T2T genomes of carrot and Alternaria dauci and their utility for understanding host-pathogen interaction during carrot leaf blight disease.</title>
        <authorList>
            <person name="Liu W."/>
            <person name="Xu S."/>
            <person name="Ou C."/>
            <person name="Liu X."/>
            <person name="Zhuang F."/>
            <person name="Deng X.W."/>
        </authorList>
    </citation>
    <scope>NUCLEOTIDE SEQUENCE [LARGE SCALE GENOMIC DNA]</scope>
    <source>
        <strain evidence="4 5">A2016</strain>
    </source>
</reference>
<evidence type="ECO:0000256" key="1">
    <source>
        <dbReference type="ARBA" id="ARBA00023002"/>
    </source>
</evidence>
<dbReference type="RefSeq" id="XP_069306707.1">
    <property type="nucleotide sequence ID" value="XM_069452549.1"/>
</dbReference>
<dbReference type="Gene3D" id="3.40.50.12230">
    <property type="match status" value="1"/>
</dbReference>
<evidence type="ECO:0000313" key="4">
    <source>
        <dbReference type="EMBL" id="KAL1796123.1"/>
    </source>
</evidence>
<proteinExistence type="predicted"/>
<protein>
    <recommendedName>
        <fullName evidence="6">FAD dependent oxidoreductase domain-containing protein</fullName>
    </recommendedName>
</protein>
<dbReference type="Gene3D" id="3.50.50.60">
    <property type="entry name" value="FAD/NAD(P)-binding domain"/>
    <property type="match status" value="2"/>
</dbReference>
<sequence length="893" mass="100565">MMKFLLTVRLRSLFSGKDQLSYAVFKDASSDLSIPLTSRETVDVWICNGDEVTSDLMDSWLAQACHIPKSMLVRDATSIPRLQEYANGRVAQIAKFSEQDPNASTKEWEISVLRDAEMLYARARANTGDLRANINRTNFHAKKNTVLLVGAGIMNLMTAQLLAMRGYRVRVVDQGPDPRLCQLKDWTRLGVTSGGHNARMFTNTEADNYNEQGSDIYQDMQPIFRKSVRDGGWSVKLPKDFSSKEQVWVDAFERIPSWMAETFKKNIHEVNCESGKIWKELMDTSPDLFDDVGFHKDIIRMYVEPVALESSIKLNGRLGALLQVPSPEDFLGRYPGFRIAAESDHLAGAIIVDGFTVNIHLFMAKLMHHIADLGVTFEWNCEVQSIQRNPQGEVTMLKSGKGDLEADHFVISPGTTKNDLLDGTISENLVHGVLGIWLQIPNLHPKMQNSIKIHRRGHKVEDINITVASDPETGEDILIFGGGYGYVGLDRPAPNSPEMDALYAELEEVARIYFPQNYAAARNRGPMAMYPGGHRKFCVRPFTPTGLGLFERISTAAGGQLIITGGNNTGGFAQAPAVAHAVLRSLLGEEDPIHVLFHPDRGKLRPAETTKFQAPCNSLQLQNSSGAKTRQPLKLLLLCSDGPQHRYLRYRLEQAFPGYHCIQETSYGQFHQLVKKRRFVDAFWQKYHGLRRQIFGHDRQRKAYFDRLIPRDHVLAEPNLVVESVNSRGVWNAVEEWKPELTIVSGTKYIGKKLTARAGLMINMHTGHLPEYKGNHCIFFALYDGAVDKIASTLHQLTSSLDGGDVLEKVFPPILPGDNEETLYTRCLEMSIDRCIDHVGRFSQGEQLSFVPQKAEGRTFRHRDRTPIKELWLWWKLKVNGLLTGMARSKLPI</sequence>